<feature type="domain" description="CAAX prenyl protease 2/Lysostaphin resistance protein A-like" evidence="2">
    <location>
        <begin position="138"/>
        <end position="233"/>
    </location>
</feature>
<dbReference type="InterPro" id="IPR003675">
    <property type="entry name" value="Rce1/LyrA-like_dom"/>
</dbReference>
<feature type="transmembrane region" description="Helical" evidence="1">
    <location>
        <begin position="16"/>
        <end position="37"/>
    </location>
</feature>
<feature type="transmembrane region" description="Helical" evidence="1">
    <location>
        <begin position="259"/>
        <end position="278"/>
    </location>
</feature>
<dbReference type="Pfam" id="PF02517">
    <property type="entry name" value="Rce1-like"/>
    <property type="match status" value="1"/>
</dbReference>
<dbReference type="OrthoDB" id="2806188at2"/>
<keyword evidence="1" id="KW-0812">Transmembrane</keyword>
<dbReference type="KEGG" id="fat:DVK85_11625"/>
<evidence type="ECO:0000313" key="4">
    <source>
        <dbReference type="Proteomes" id="UP000253951"/>
    </source>
</evidence>
<evidence type="ECO:0000313" key="3">
    <source>
        <dbReference type="EMBL" id="AXG74843.1"/>
    </source>
</evidence>
<dbReference type="AlphaFoldDB" id="A0A345HE33"/>
<sequence>MYIKKAYSENFDFVKYLPIPIVFLGLIVLNYAAIALLNIDVEELLREEIAKKGANRVFIETLLPMAVLLGVLLLWVKYVQKQSITSLTTAREEVDWKRIWFSFGLWGGITALLIGIAYVTAPENFVLNFKPIPFAILAVTAILMVPLQTSFEEYFFRGYLMQGIGVATRSRLIPLIITSVLFGVMHIANPEVGKIGYILLLYYIGTGFLLGIMTLMDDGIELALGFHAANNLISALLVTSDWTAFQTDSVLKDMSEPSAGFDILVPLLILYPILLFIFSRKYGWSGWKEKLTGRIRLTED</sequence>
<name>A0A345HE33_9FLAO</name>
<keyword evidence="4" id="KW-1185">Reference proteome</keyword>
<dbReference type="EMBL" id="CP031188">
    <property type="protein sequence ID" value="AXG74843.1"/>
    <property type="molecule type" value="Genomic_DNA"/>
</dbReference>
<feature type="transmembrane region" description="Helical" evidence="1">
    <location>
        <begin position="99"/>
        <end position="120"/>
    </location>
</feature>
<proteinExistence type="predicted"/>
<keyword evidence="3" id="KW-0645">Protease</keyword>
<dbReference type="GO" id="GO:0006508">
    <property type="term" value="P:proteolysis"/>
    <property type="evidence" value="ECO:0007669"/>
    <property type="project" value="UniProtKB-KW"/>
</dbReference>
<evidence type="ECO:0000256" key="1">
    <source>
        <dbReference type="SAM" id="Phobius"/>
    </source>
</evidence>
<organism evidence="3 4">
    <name type="scientific">Flavobacterium arcticum</name>
    <dbReference type="NCBI Taxonomy" id="1784713"/>
    <lineage>
        <taxon>Bacteria</taxon>
        <taxon>Pseudomonadati</taxon>
        <taxon>Bacteroidota</taxon>
        <taxon>Flavobacteriia</taxon>
        <taxon>Flavobacteriales</taxon>
        <taxon>Flavobacteriaceae</taxon>
        <taxon>Flavobacterium</taxon>
    </lineage>
</organism>
<dbReference type="GO" id="GO:0008237">
    <property type="term" value="F:metallopeptidase activity"/>
    <property type="evidence" value="ECO:0007669"/>
    <property type="project" value="UniProtKB-KW"/>
</dbReference>
<keyword evidence="1" id="KW-1133">Transmembrane helix</keyword>
<dbReference type="GO" id="GO:0004175">
    <property type="term" value="F:endopeptidase activity"/>
    <property type="evidence" value="ECO:0007669"/>
    <property type="project" value="UniProtKB-ARBA"/>
</dbReference>
<keyword evidence="3" id="KW-0378">Hydrolase</keyword>
<accession>A0A345HE33</accession>
<feature type="transmembrane region" description="Helical" evidence="1">
    <location>
        <begin position="222"/>
        <end position="239"/>
    </location>
</feature>
<feature type="transmembrane region" description="Helical" evidence="1">
    <location>
        <begin position="132"/>
        <end position="151"/>
    </location>
</feature>
<feature type="transmembrane region" description="Helical" evidence="1">
    <location>
        <begin position="57"/>
        <end position="78"/>
    </location>
</feature>
<dbReference type="PANTHER" id="PTHR39430:SF1">
    <property type="entry name" value="PROTEASE"/>
    <property type="match status" value="1"/>
</dbReference>
<protein>
    <submittedName>
        <fullName evidence="3">CPBP family intramembrane metalloprotease</fullName>
    </submittedName>
</protein>
<reference evidence="3 4" key="1">
    <citation type="submission" date="2018-07" db="EMBL/GenBank/DDBJ databases">
        <title>Complete genome sequence of Flavobacterium arcticum type strain SM1502T.</title>
        <authorList>
            <person name="Li Y."/>
            <person name="Li D.-D."/>
        </authorList>
    </citation>
    <scope>NUCLEOTIDE SEQUENCE [LARGE SCALE GENOMIC DNA]</scope>
    <source>
        <strain evidence="3 4">SM1502</strain>
    </source>
</reference>
<feature type="transmembrane region" description="Helical" evidence="1">
    <location>
        <begin position="172"/>
        <end position="189"/>
    </location>
</feature>
<dbReference type="RefSeq" id="WP_114678601.1">
    <property type="nucleotide sequence ID" value="NZ_CP031188.1"/>
</dbReference>
<keyword evidence="3" id="KW-0482">Metalloprotease</keyword>
<keyword evidence="1" id="KW-0472">Membrane</keyword>
<feature type="transmembrane region" description="Helical" evidence="1">
    <location>
        <begin position="195"/>
        <end position="215"/>
    </location>
</feature>
<dbReference type="GO" id="GO:0080120">
    <property type="term" value="P:CAAX-box protein maturation"/>
    <property type="evidence" value="ECO:0007669"/>
    <property type="project" value="UniProtKB-ARBA"/>
</dbReference>
<dbReference type="PANTHER" id="PTHR39430">
    <property type="entry name" value="MEMBRANE-ASSOCIATED PROTEASE-RELATED"/>
    <property type="match status" value="1"/>
</dbReference>
<evidence type="ECO:0000259" key="2">
    <source>
        <dbReference type="Pfam" id="PF02517"/>
    </source>
</evidence>
<dbReference type="Proteomes" id="UP000253951">
    <property type="component" value="Chromosome"/>
</dbReference>
<gene>
    <name evidence="3" type="ORF">DVK85_11625</name>
</gene>